<comment type="similarity">
    <text evidence="3">In the N-terminal section; belongs to the NADH:flavin oxidoreductase/NADH oxidase family.</text>
</comment>
<dbReference type="Gene3D" id="3.40.50.720">
    <property type="entry name" value="NAD(P)-binding Rossmann-like Domain"/>
    <property type="match status" value="1"/>
</dbReference>
<keyword evidence="7" id="KW-0560">Oxidoreductase</keyword>
<keyword evidence="6" id="KW-0479">Metal-binding</keyword>
<dbReference type="InterPro" id="IPR013785">
    <property type="entry name" value="Aldolase_TIM"/>
</dbReference>
<dbReference type="SUPFAM" id="SSF51395">
    <property type="entry name" value="FMN-linked oxidoreductases"/>
    <property type="match status" value="1"/>
</dbReference>
<name>A0A3B0SAK3_9ZZZZ</name>
<keyword evidence="8" id="KW-0408">Iron</keyword>
<evidence type="ECO:0000259" key="11">
    <source>
        <dbReference type="Pfam" id="PF22620"/>
    </source>
</evidence>
<dbReference type="InterPro" id="IPR054428">
    <property type="entry name" value="TMADH/DMDH/HD_second_a-b"/>
</dbReference>
<dbReference type="GO" id="GO:0051536">
    <property type="term" value="F:iron-sulfur cluster binding"/>
    <property type="evidence" value="ECO:0007669"/>
    <property type="project" value="UniProtKB-KW"/>
</dbReference>
<accession>A0A3B0SAK3</accession>
<evidence type="ECO:0000256" key="3">
    <source>
        <dbReference type="ARBA" id="ARBA00011048"/>
    </source>
</evidence>
<dbReference type="Gene3D" id="3.20.20.70">
    <property type="entry name" value="Aldolase class I"/>
    <property type="match status" value="1"/>
</dbReference>
<evidence type="ECO:0000256" key="8">
    <source>
        <dbReference type="ARBA" id="ARBA00023004"/>
    </source>
</evidence>
<dbReference type="InterPro" id="IPR037348">
    <property type="entry name" value="TMADH/DMDH_FMN-bd"/>
</dbReference>
<protein>
    <submittedName>
        <fullName evidence="12">Histamine dehydrogenase</fullName>
    </submittedName>
</protein>
<dbReference type="PANTHER" id="PTHR42917">
    <property type="entry name" value="2,4-DIENOYL-COA REDUCTASE"/>
    <property type="match status" value="1"/>
</dbReference>
<evidence type="ECO:0000256" key="4">
    <source>
        <dbReference type="ARBA" id="ARBA00022630"/>
    </source>
</evidence>
<feature type="domain" description="TMADH/DMDH/HD second alpha/beta" evidence="11">
    <location>
        <begin position="506"/>
        <end position="609"/>
    </location>
</feature>
<evidence type="ECO:0000313" key="12">
    <source>
        <dbReference type="EMBL" id="VAV97548.1"/>
    </source>
</evidence>
<dbReference type="AlphaFoldDB" id="A0A3B0SAK3"/>
<evidence type="ECO:0000256" key="5">
    <source>
        <dbReference type="ARBA" id="ARBA00022643"/>
    </source>
</evidence>
<reference evidence="12" key="1">
    <citation type="submission" date="2018-06" db="EMBL/GenBank/DDBJ databases">
        <authorList>
            <person name="Zhirakovskaya E."/>
        </authorList>
    </citation>
    <scope>NUCLEOTIDE SEQUENCE</scope>
</reference>
<evidence type="ECO:0000256" key="6">
    <source>
        <dbReference type="ARBA" id="ARBA00022723"/>
    </source>
</evidence>
<dbReference type="EMBL" id="UOEJ01000089">
    <property type="protein sequence ID" value="VAV97548.1"/>
    <property type="molecule type" value="Genomic_DNA"/>
</dbReference>
<organism evidence="12">
    <name type="scientific">hydrothermal vent metagenome</name>
    <dbReference type="NCBI Taxonomy" id="652676"/>
    <lineage>
        <taxon>unclassified sequences</taxon>
        <taxon>metagenomes</taxon>
        <taxon>ecological metagenomes</taxon>
    </lineage>
</organism>
<evidence type="ECO:0000256" key="9">
    <source>
        <dbReference type="ARBA" id="ARBA00023014"/>
    </source>
</evidence>
<dbReference type="GO" id="GO:0046872">
    <property type="term" value="F:metal ion binding"/>
    <property type="evidence" value="ECO:0007669"/>
    <property type="project" value="UniProtKB-KW"/>
</dbReference>
<keyword evidence="5" id="KW-0288">FMN</keyword>
<keyword evidence="9" id="KW-0411">Iron-sulfur</keyword>
<dbReference type="InterPro" id="IPR001155">
    <property type="entry name" value="OxRdtase_FMN_N"/>
</dbReference>
<dbReference type="Pfam" id="PF22620">
    <property type="entry name" value="OYE-like_second_a-b"/>
    <property type="match status" value="1"/>
</dbReference>
<dbReference type="Pfam" id="PF13450">
    <property type="entry name" value="NAD_binding_8"/>
    <property type="match status" value="1"/>
</dbReference>
<dbReference type="Gene3D" id="3.50.50.60">
    <property type="entry name" value="FAD/NAD(P)-binding domain"/>
    <property type="match status" value="1"/>
</dbReference>
<dbReference type="SUPFAM" id="SSF51905">
    <property type="entry name" value="FAD/NAD(P)-binding domain"/>
    <property type="match status" value="1"/>
</dbReference>
<feature type="domain" description="NADH:flavin oxidoreductase/NADH oxidase N-terminal" evidence="10">
    <location>
        <begin position="10"/>
        <end position="340"/>
    </location>
</feature>
<dbReference type="PRINTS" id="PR00368">
    <property type="entry name" value="FADPNR"/>
</dbReference>
<evidence type="ECO:0000256" key="7">
    <source>
        <dbReference type="ARBA" id="ARBA00023002"/>
    </source>
</evidence>
<dbReference type="CDD" id="cd02929">
    <property type="entry name" value="TMADH_HD_FMN"/>
    <property type="match status" value="1"/>
</dbReference>
<gene>
    <name evidence="12" type="ORF">MNBD_ALPHA01-1194</name>
</gene>
<comment type="cofactor">
    <cofactor evidence="1">
        <name>FMN</name>
        <dbReference type="ChEBI" id="CHEBI:58210"/>
    </cofactor>
</comment>
<comment type="cofactor">
    <cofactor evidence="2">
        <name>[4Fe-4S] cluster</name>
        <dbReference type="ChEBI" id="CHEBI:49883"/>
    </cofactor>
</comment>
<dbReference type="GO" id="GO:0016491">
    <property type="term" value="F:oxidoreductase activity"/>
    <property type="evidence" value="ECO:0007669"/>
    <property type="project" value="UniProtKB-KW"/>
</dbReference>
<dbReference type="PANTHER" id="PTHR42917:SF2">
    <property type="entry name" value="2,4-DIENOYL-COA REDUCTASE [(2E)-ENOYL-COA-PRODUCING]"/>
    <property type="match status" value="1"/>
</dbReference>
<dbReference type="InterPro" id="IPR051793">
    <property type="entry name" value="NADH:flavin_oxidoreductase"/>
</dbReference>
<sequence>MVDKSPYDILFEPIKIGPKTAKNRFYQVPHCNGMGHRWPRSMARMREVKAEGGWAVVCTEECEIHPSSDLSGGALMRLWDDSDIPTHARMVEGIQRHGALAGIQLVHNGHATSNRFSRIAPMAPTARAVRYDDPLQARGMDRQDIRNLRQWHARATRRAITAGYDIIYVYAGHNLTLLMHFLSPRYNQRSDEYGGCLENRLRLIREILEETKEIAGDRAAVAFRFAVDELIGPDGIRCDGEGREVVELLADLPDLWDVNISDWSNDSITSRFGDEGHQEPYIDFVKKVTNKPVVGVGRFTSPDAMVSQIRRGVLDMIGAARPSIADPFLPNKIRQGRMDEIRECIGCNICTSGDMLSVPIRCSQNPTMGEEWRKGWHPENIEPKGSDDSVLIVGSGPAGLEAALALSNRGYEVVVAEKDNKTGGRLNRECLLPGFAAWRRVIDYRSYMLSQKDNVNIYLNSELGTSEILDFGFGHVVIATGSAWRIDGVGRGNDFPIPVGGVEIFSPEQIIDGTVPSGRLVIFDDDHYYMASALAEWLHELGVEVIFVTPSSRVASWTENTLEQQKIQAGLIRRGIPIICNRIVTGATEGEFTLKCTYTGTEEVIRATGFLPVTSRLPNDILYHQLMTEKDRFGECGIKSITRIGDCHNPSTIAAAVYHGHLHARGLDSPKDHWPKDQWPKDQWTDFRRENIQI</sequence>
<proteinExistence type="inferred from homology"/>
<dbReference type="Pfam" id="PF00724">
    <property type="entry name" value="Oxidored_FMN"/>
    <property type="match status" value="1"/>
</dbReference>
<evidence type="ECO:0000256" key="1">
    <source>
        <dbReference type="ARBA" id="ARBA00001917"/>
    </source>
</evidence>
<dbReference type="InterPro" id="IPR036188">
    <property type="entry name" value="FAD/NAD-bd_sf"/>
</dbReference>
<evidence type="ECO:0000259" key="10">
    <source>
        <dbReference type="Pfam" id="PF00724"/>
    </source>
</evidence>
<evidence type="ECO:0000256" key="2">
    <source>
        <dbReference type="ARBA" id="ARBA00001966"/>
    </source>
</evidence>
<keyword evidence="4" id="KW-0285">Flavoprotein</keyword>
<dbReference type="GO" id="GO:0010181">
    <property type="term" value="F:FMN binding"/>
    <property type="evidence" value="ECO:0007669"/>
    <property type="project" value="InterPro"/>
</dbReference>